<evidence type="ECO:0000313" key="1">
    <source>
        <dbReference type="EMBL" id="KAJ7379060.1"/>
    </source>
</evidence>
<keyword evidence="2" id="KW-1185">Reference proteome</keyword>
<sequence>MYRAQPRKKVFHSEAKASQVCAQRKRMKQLSKSLGDLPNFKKEIDEKLRGKLPRSSPRFLQTRRLGETNISPEVTDIEAYLVTRDCLCVLQPKINGDVLNLHDRDSYTPPPSREADQRLKEIARENTHAVSFNSIRQKALKVDDIVHTASKLEAEYLKRAKSPVYRRSCTQSGPYGDCNVCEGHCNSEKLKPSSRLKKRTLVVKIPGLSDNLSEHNYRGGWDSSSNFSYRHKK</sequence>
<name>A0A9W9ZD24_9CNID</name>
<dbReference type="Proteomes" id="UP001163046">
    <property type="component" value="Unassembled WGS sequence"/>
</dbReference>
<protein>
    <submittedName>
        <fullName evidence="1">Uncharacterized protein</fullName>
    </submittedName>
</protein>
<organism evidence="1 2">
    <name type="scientific">Desmophyllum pertusum</name>
    <dbReference type="NCBI Taxonomy" id="174260"/>
    <lineage>
        <taxon>Eukaryota</taxon>
        <taxon>Metazoa</taxon>
        <taxon>Cnidaria</taxon>
        <taxon>Anthozoa</taxon>
        <taxon>Hexacorallia</taxon>
        <taxon>Scleractinia</taxon>
        <taxon>Caryophylliina</taxon>
        <taxon>Caryophylliidae</taxon>
        <taxon>Desmophyllum</taxon>
    </lineage>
</organism>
<comment type="caution">
    <text evidence="1">The sequence shown here is derived from an EMBL/GenBank/DDBJ whole genome shotgun (WGS) entry which is preliminary data.</text>
</comment>
<accession>A0A9W9ZD24</accession>
<gene>
    <name evidence="1" type="ORF">OS493_018856</name>
</gene>
<dbReference type="OrthoDB" id="5963047at2759"/>
<dbReference type="AlphaFoldDB" id="A0A9W9ZD24"/>
<dbReference type="EMBL" id="MU826360">
    <property type="protein sequence ID" value="KAJ7379060.1"/>
    <property type="molecule type" value="Genomic_DNA"/>
</dbReference>
<proteinExistence type="predicted"/>
<evidence type="ECO:0000313" key="2">
    <source>
        <dbReference type="Proteomes" id="UP001163046"/>
    </source>
</evidence>
<reference evidence="1" key="1">
    <citation type="submission" date="2023-01" db="EMBL/GenBank/DDBJ databases">
        <title>Genome assembly of the deep-sea coral Lophelia pertusa.</title>
        <authorList>
            <person name="Herrera S."/>
            <person name="Cordes E."/>
        </authorList>
    </citation>
    <scope>NUCLEOTIDE SEQUENCE</scope>
    <source>
        <strain evidence="1">USNM1676648</strain>
        <tissue evidence="1">Polyp</tissue>
    </source>
</reference>